<dbReference type="Gene3D" id="3.40.50.1820">
    <property type="entry name" value="alpha/beta hydrolase"/>
    <property type="match status" value="1"/>
</dbReference>
<evidence type="ECO:0000259" key="2">
    <source>
        <dbReference type="Pfam" id="PF20434"/>
    </source>
</evidence>
<proteinExistence type="predicted"/>
<accession>A0A7S7NXF7</accession>
<dbReference type="EMBL" id="CP063849">
    <property type="protein sequence ID" value="QOY91526.1"/>
    <property type="molecule type" value="Genomic_DNA"/>
</dbReference>
<dbReference type="KEGG" id="pfer:IRI77_16735"/>
<dbReference type="PANTHER" id="PTHR48081:SF13">
    <property type="entry name" value="ALPHA_BETA HYDROLASE"/>
    <property type="match status" value="1"/>
</dbReference>
<protein>
    <submittedName>
        <fullName evidence="3">Alpha/beta hydrolase</fullName>
    </submittedName>
</protein>
<gene>
    <name evidence="3" type="ORF">IRI77_16735</name>
</gene>
<feature type="domain" description="BD-FAE-like" evidence="2">
    <location>
        <begin position="58"/>
        <end position="272"/>
    </location>
</feature>
<keyword evidence="4" id="KW-1185">Reference proteome</keyword>
<name>A0A7S7NXF7_PALFE</name>
<reference evidence="3 4" key="1">
    <citation type="submission" date="2020-10" db="EMBL/GenBank/DDBJ databases">
        <title>Complete genome sequence of Paludibaculum fermentans P105T, a facultatively anaerobic acidobacterium capable of dissimilatory Fe(III) reduction.</title>
        <authorList>
            <person name="Dedysh S.N."/>
            <person name="Beletsky A.V."/>
            <person name="Kulichevskaya I.S."/>
            <person name="Mardanov A.V."/>
            <person name="Ravin N.V."/>
        </authorList>
    </citation>
    <scope>NUCLEOTIDE SEQUENCE [LARGE SCALE GENOMIC DNA]</scope>
    <source>
        <strain evidence="3 4">P105</strain>
    </source>
</reference>
<dbReference type="Proteomes" id="UP000593892">
    <property type="component" value="Chromosome"/>
</dbReference>
<evidence type="ECO:0000256" key="1">
    <source>
        <dbReference type="ARBA" id="ARBA00022801"/>
    </source>
</evidence>
<keyword evidence="1 3" id="KW-0378">Hydrolase</keyword>
<evidence type="ECO:0000313" key="4">
    <source>
        <dbReference type="Proteomes" id="UP000593892"/>
    </source>
</evidence>
<dbReference type="InterPro" id="IPR029058">
    <property type="entry name" value="AB_hydrolase_fold"/>
</dbReference>
<evidence type="ECO:0000313" key="3">
    <source>
        <dbReference type="EMBL" id="QOY91526.1"/>
    </source>
</evidence>
<dbReference type="Pfam" id="PF20434">
    <property type="entry name" value="BD-FAE"/>
    <property type="match status" value="1"/>
</dbReference>
<dbReference type="GO" id="GO:0016787">
    <property type="term" value="F:hydrolase activity"/>
    <property type="evidence" value="ECO:0007669"/>
    <property type="project" value="UniProtKB-KW"/>
</dbReference>
<dbReference type="PANTHER" id="PTHR48081">
    <property type="entry name" value="AB HYDROLASE SUPERFAMILY PROTEIN C4A8.06C"/>
    <property type="match status" value="1"/>
</dbReference>
<dbReference type="InterPro" id="IPR049492">
    <property type="entry name" value="BD-FAE-like_dom"/>
</dbReference>
<dbReference type="SUPFAM" id="SSF53474">
    <property type="entry name" value="alpha/beta-Hydrolases"/>
    <property type="match status" value="1"/>
</dbReference>
<sequence>MRRTYLLILCLTLGAGGRLTGQPATSQPGAGAPPSIAPTQADVAYAPADPETSKGHQLDLYLPAGATRPMPVVIWTAGSAWMADTGKRSADAVAAQLNLAGYAVAGVSIRSSSQVKFPGQLHDMKAAVRWLRANAAKYNFDPNHIGIIGDSSGGWTSSMTAVTGDAPEMEGSVGVTGVSSAVQVAVAFYPPTNFLNMDTWALRKCSGPQCHDGEESPESRLVGCAIQTCPEKVKAASPMTYITPADPPILILHGGSDQLVPHNQGEQFYMALNKACKETVFISLPKAAHGNWNGFLTNDSLREGATIRSTSGADCSVVNPMLYQPTWKTVIEFLDKYLK</sequence>
<organism evidence="3 4">
    <name type="scientific">Paludibaculum fermentans</name>
    <dbReference type="NCBI Taxonomy" id="1473598"/>
    <lineage>
        <taxon>Bacteria</taxon>
        <taxon>Pseudomonadati</taxon>
        <taxon>Acidobacteriota</taxon>
        <taxon>Terriglobia</taxon>
        <taxon>Bryobacterales</taxon>
        <taxon>Bryobacteraceae</taxon>
        <taxon>Paludibaculum</taxon>
    </lineage>
</organism>
<dbReference type="InterPro" id="IPR050300">
    <property type="entry name" value="GDXG_lipolytic_enzyme"/>
</dbReference>
<dbReference type="AlphaFoldDB" id="A0A7S7NXF7"/>
<dbReference type="RefSeq" id="WP_194453180.1">
    <property type="nucleotide sequence ID" value="NZ_CP063849.1"/>
</dbReference>